<proteinExistence type="predicted"/>
<evidence type="ECO:0000256" key="2">
    <source>
        <dbReference type="ARBA" id="ARBA00004370"/>
    </source>
</evidence>
<evidence type="ECO:0000256" key="8">
    <source>
        <dbReference type="SAM" id="Phobius"/>
    </source>
</evidence>
<dbReference type="Pfam" id="PF02518">
    <property type="entry name" value="HATPase_c"/>
    <property type="match status" value="1"/>
</dbReference>
<evidence type="ECO:0000313" key="11">
    <source>
        <dbReference type="Proteomes" id="UP000838102"/>
    </source>
</evidence>
<dbReference type="InterPro" id="IPR004358">
    <property type="entry name" value="Sig_transdc_His_kin-like_C"/>
</dbReference>
<evidence type="ECO:0000259" key="9">
    <source>
        <dbReference type="PROSITE" id="PS50109"/>
    </source>
</evidence>
<dbReference type="Gene3D" id="1.10.287.130">
    <property type="match status" value="1"/>
</dbReference>
<dbReference type="Proteomes" id="UP000838102">
    <property type="component" value="Unassembled WGS sequence"/>
</dbReference>
<gene>
    <name evidence="10" type="primary">sasA_5</name>
    <name evidence="10" type="ORF">LMG032447_01265</name>
</gene>
<evidence type="ECO:0000313" key="10">
    <source>
        <dbReference type="EMBL" id="CAH1856253.1"/>
    </source>
</evidence>
<keyword evidence="5 10" id="KW-0808">Transferase</keyword>
<dbReference type="InterPro" id="IPR003594">
    <property type="entry name" value="HATPase_dom"/>
</dbReference>
<dbReference type="SUPFAM" id="SSF55874">
    <property type="entry name" value="ATPase domain of HSP90 chaperone/DNA topoisomerase II/histidine kinase"/>
    <property type="match status" value="1"/>
</dbReference>
<keyword evidence="6" id="KW-0418">Kinase</keyword>
<dbReference type="PROSITE" id="PS50109">
    <property type="entry name" value="HIS_KIN"/>
    <property type="match status" value="1"/>
</dbReference>
<keyword evidence="8" id="KW-0812">Transmembrane</keyword>
<organism evidence="10 11">
    <name type="scientific">Convivina praedatoris</name>
    <dbReference type="NCBI Taxonomy" id="2880963"/>
    <lineage>
        <taxon>Bacteria</taxon>
        <taxon>Bacillati</taxon>
        <taxon>Bacillota</taxon>
        <taxon>Bacilli</taxon>
        <taxon>Lactobacillales</taxon>
        <taxon>Lactobacillaceae</taxon>
        <taxon>Convivina</taxon>
    </lineage>
</organism>
<feature type="transmembrane region" description="Helical" evidence="8">
    <location>
        <begin position="12"/>
        <end position="32"/>
    </location>
</feature>
<name>A0ABN8HA73_9LACO</name>
<dbReference type="PANTHER" id="PTHR45453">
    <property type="entry name" value="PHOSPHATE REGULON SENSOR PROTEIN PHOR"/>
    <property type="match status" value="1"/>
</dbReference>
<dbReference type="PRINTS" id="PR00344">
    <property type="entry name" value="BCTRLSENSOR"/>
</dbReference>
<dbReference type="SUPFAM" id="SSF47384">
    <property type="entry name" value="Homodimeric domain of signal transducing histidine kinase"/>
    <property type="match status" value="1"/>
</dbReference>
<dbReference type="InterPro" id="IPR050351">
    <property type="entry name" value="BphY/WalK/GraS-like"/>
</dbReference>
<dbReference type="Gene3D" id="3.30.565.10">
    <property type="entry name" value="Histidine kinase-like ATPase, C-terminal domain"/>
    <property type="match status" value="1"/>
</dbReference>
<evidence type="ECO:0000256" key="4">
    <source>
        <dbReference type="ARBA" id="ARBA00022553"/>
    </source>
</evidence>
<dbReference type="CDD" id="cd00075">
    <property type="entry name" value="HATPase"/>
    <property type="match status" value="1"/>
</dbReference>
<dbReference type="GO" id="GO:0016740">
    <property type="term" value="F:transferase activity"/>
    <property type="evidence" value="ECO:0007669"/>
    <property type="project" value="UniProtKB-KW"/>
</dbReference>
<keyword evidence="8" id="KW-1133">Transmembrane helix</keyword>
<feature type="domain" description="Histidine kinase" evidence="9">
    <location>
        <begin position="167"/>
        <end position="382"/>
    </location>
</feature>
<feature type="transmembrane region" description="Helical" evidence="8">
    <location>
        <begin position="38"/>
        <end position="61"/>
    </location>
</feature>
<evidence type="ECO:0000256" key="3">
    <source>
        <dbReference type="ARBA" id="ARBA00012438"/>
    </source>
</evidence>
<accession>A0ABN8HA73</accession>
<dbReference type="InterPro" id="IPR005467">
    <property type="entry name" value="His_kinase_dom"/>
</dbReference>
<dbReference type="EMBL" id="CAKOEU010000006">
    <property type="protein sequence ID" value="CAH1856253.1"/>
    <property type="molecule type" value="Genomic_DNA"/>
</dbReference>
<reference evidence="10" key="1">
    <citation type="submission" date="2022-03" db="EMBL/GenBank/DDBJ databases">
        <authorList>
            <person name="Hettiarachchi G."/>
        </authorList>
    </citation>
    <scope>NUCLEOTIDE SEQUENCE</scope>
    <source>
        <strain evidence="10">LMG 32447</strain>
    </source>
</reference>
<protein>
    <recommendedName>
        <fullName evidence="3">histidine kinase</fullName>
        <ecNumber evidence="3">2.7.13.3</ecNumber>
    </recommendedName>
</protein>
<dbReference type="EC" id="2.7.13.3" evidence="3"/>
<evidence type="ECO:0000256" key="1">
    <source>
        <dbReference type="ARBA" id="ARBA00000085"/>
    </source>
</evidence>
<sequence>MVKFFQLNWDRLVIESELVAGALLAVLGFFCLNGSNYLLSFFLIVVGAILFSWGLILTIVAKRFSSFEVVPALQYTFDFLAEGVVITDNTGVVLYANTALQDLQPVEVGQPLPAALAVDWLALETKPAPLTWQLANQQVVQGYSYALNEHQVIFILDSPKTPEEIKTVVHELRNPLTGVQAYLDALKSNQVDDAQTRQHFVNVAYQESQRMADMLTELSNSEVEPVKLTAINMISLVNSILDRFQTVISQQNLPHQLIRQLDQRDLWIQANAQQLTQVVDNLLQNALKYSPAGGTIKVKVFAKQGQGWLVIQDHGLGIAATDLPHIFDRYFRVSEPAVQKQLGSGIGLSLVKSLVEQMDGQISVASTLGEGTIFSIKLPQVSKNVRIAEKSVKL</sequence>
<dbReference type="InterPro" id="IPR036890">
    <property type="entry name" value="HATPase_C_sf"/>
</dbReference>
<evidence type="ECO:0000256" key="7">
    <source>
        <dbReference type="ARBA" id="ARBA00023012"/>
    </source>
</evidence>
<evidence type="ECO:0000256" key="6">
    <source>
        <dbReference type="ARBA" id="ARBA00022777"/>
    </source>
</evidence>
<keyword evidence="8" id="KW-0472">Membrane</keyword>
<comment type="caution">
    <text evidence="10">The sequence shown here is derived from an EMBL/GenBank/DDBJ whole genome shotgun (WGS) entry which is preliminary data.</text>
</comment>
<keyword evidence="11" id="KW-1185">Reference proteome</keyword>
<comment type="catalytic activity">
    <reaction evidence="1">
        <text>ATP + protein L-histidine = ADP + protein N-phospho-L-histidine.</text>
        <dbReference type="EC" id="2.7.13.3"/>
    </reaction>
</comment>
<comment type="subcellular location">
    <subcellularLocation>
        <location evidence="2">Membrane</location>
    </subcellularLocation>
</comment>
<dbReference type="SMART" id="SM00387">
    <property type="entry name" value="HATPase_c"/>
    <property type="match status" value="1"/>
</dbReference>
<dbReference type="SMART" id="SM00388">
    <property type="entry name" value="HisKA"/>
    <property type="match status" value="1"/>
</dbReference>
<evidence type="ECO:0000256" key="5">
    <source>
        <dbReference type="ARBA" id="ARBA00022679"/>
    </source>
</evidence>
<keyword evidence="4" id="KW-0597">Phosphoprotein</keyword>
<dbReference type="PANTHER" id="PTHR45453:SF1">
    <property type="entry name" value="PHOSPHATE REGULON SENSOR PROTEIN PHOR"/>
    <property type="match status" value="1"/>
</dbReference>
<dbReference type="CDD" id="cd00082">
    <property type="entry name" value="HisKA"/>
    <property type="match status" value="1"/>
</dbReference>
<dbReference type="InterPro" id="IPR036097">
    <property type="entry name" value="HisK_dim/P_sf"/>
</dbReference>
<dbReference type="Pfam" id="PF00512">
    <property type="entry name" value="HisKA"/>
    <property type="match status" value="1"/>
</dbReference>
<keyword evidence="7" id="KW-0902">Two-component regulatory system</keyword>
<dbReference type="InterPro" id="IPR003661">
    <property type="entry name" value="HisK_dim/P_dom"/>
</dbReference>
<dbReference type="RefSeq" id="WP_248706617.1">
    <property type="nucleotide sequence ID" value="NZ_CAKOET010000007.1"/>
</dbReference>